<reference evidence="1 2" key="1">
    <citation type="submission" date="2018-05" db="EMBL/GenBank/DDBJ databases">
        <title>Reference genomes for bee gut microbiota database.</title>
        <authorList>
            <person name="Ellegaard K.M."/>
        </authorList>
    </citation>
    <scope>NUCLEOTIDE SEQUENCE [LARGE SCALE GENOMIC DNA]</scope>
    <source>
        <strain evidence="1 2">ESL0172</strain>
    </source>
</reference>
<dbReference type="EMBL" id="QGLO01000004">
    <property type="protein sequence ID" value="PXY91744.1"/>
    <property type="molecule type" value="Genomic_DNA"/>
</dbReference>
<sequence length="82" mass="9171">MVVELKRPSKKIDQEVLGQIKGYAGAISKDERFDQSKTKWIFIAVSNELDDSVENAVNQLNRPRGLVLAPLIIAFGFIRGVK</sequence>
<dbReference type="Proteomes" id="UP000247673">
    <property type="component" value="Unassembled WGS sequence"/>
</dbReference>
<proteinExistence type="predicted"/>
<evidence type="ECO:0008006" key="3">
    <source>
        <dbReference type="Google" id="ProtNLM"/>
    </source>
</evidence>
<keyword evidence="2" id="KW-1185">Reference proteome</keyword>
<dbReference type="Gene3D" id="3.40.1350.10">
    <property type="match status" value="1"/>
</dbReference>
<gene>
    <name evidence="1" type="ORF">DKK78_05345</name>
</gene>
<evidence type="ECO:0000313" key="1">
    <source>
        <dbReference type="EMBL" id="PXY91744.1"/>
    </source>
</evidence>
<dbReference type="AlphaFoldDB" id="A0A2V4DRS1"/>
<organism evidence="1 2">
    <name type="scientific">Gilliamella apis</name>
    <dbReference type="NCBI Taxonomy" id="1970738"/>
    <lineage>
        <taxon>Bacteria</taxon>
        <taxon>Pseudomonadati</taxon>
        <taxon>Pseudomonadota</taxon>
        <taxon>Gammaproteobacteria</taxon>
        <taxon>Orbales</taxon>
        <taxon>Orbaceae</taxon>
        <taxon>Gilliamella</taxon>
    </lineage>
</organism>
<dbReference type="GO" id="GO:0003676">
    <property type="term" value="F:nucleic acid binding"/>
    <property type="evidence" value="ECO:0007669"/>
    <property type="project" value="InterPro"/>
</dbReference>
<evidence type="ECO:0000313" key="2">
    <source>
        <dbReference type="Proteomes" id="UP000247673"/>
    </source>
</evidence>
<name>A0A2V4DRS1_9GAMM</name>
<dbReference type="OrthoDB" id="8765545at2"/>
<dbReference type="RefSeq" id="WP_110447677.1">
    <property type="nucleotide sequence ID" value="NZ_CP132381.1"/>
</dbReference>
<protein>
    <recommendedName>
        <fullName evidence="3">Restriction endonuclease type IV Mrr domain-containing protein</fullName>
    </recommendedName>
</protein>
<accession>A0A2V4DRS1</accession>
<comment type="caution">
    <text evidence="1">The sequence shown here is derived from an EMBL/GenBank/DDBJ whole genome shotgun (WGS) entry which is preliminary data.</text>
</comment>
<dbReference type="InterPro" id="IPR011856">
    <property type="entry name" value="tRNA_endonuc-like_dom_sf"/>
</dbReference>